<dbReference type="EC" id="4.2.1.40" evidence="3"/>
<evidence type="ECO:0000313" key="5">
    <source>
        <dbReference type="EMBL" id="UTW02249.1"/>
    </source>
</evidence>
<evidence type="ECO:0000256" key="3">
    <source>
        <dbReference type="ARBA" id="ARBA00011973"/>
    </source>
</evidence>
<evidence type="ECO:0000256" key="2">
    <source>
        <dbReference type="ARBA" id="ARBA00005183"/>
    </source>
</evidence>
<feature type="domain" description="Mandelate racemase/muconate lactonizing enzyme C-terminal" evidence="4">
    <location>
        <begin position="142"/>
        <end position="239"/>
    </location>
</feature>
<dbReference type="PANTHER" id="PTHR48080">
    <property type="entry name" value="D-GALACTONATE DEHYDRATASE-RELATED"/>
    <property type="match status" value="1"/>
</dbReference>
<dbReference type="SMART" id="SM00922">
    <property type="entry name" value="MR_MLE"/>
    <property type="match status" value="1"/>
</dbReference>
<evidence type="ECO:0000313" key="6">
    <source>
        <dbReference type="Proteomes" id="UP001059950"/>
    </source>
</evidence>
<protein>
    <recommendedName>
        <fullName evidence="3">glucarate dehydratase</fullName>
        <ecNumber evidence="3">4.2.1.40</ecNumber>
    </recommendedName>
</protein>
<proteinExistence type="predicted"/>
<dbReference type="PANTHER" id="PTHR48080:SF4">
    <property type="entry name" value="GLUCARATE DEHYDRATASE"/>
    <property type="match status" value="1"/>
</dbReference>
<name>A0ABY5GR46_9GAMM</name>
<sequence>MSSTVKQIEIGLYNPAKDQIRLGQHSGEVVEGLLLCKITTSDGIVGCGGITTYTEHEVDRSLYASACGAARNVMGADICQRENLYQTLNRRYDFLRAQTTSLFDLALWDAAAKAADLPLYRYLGAARERVPVYASIPSFQSIEAYLEQIAALANKPYHAVKIHPFCDVERDIELIQAVSQRFGQTQRFYFDAEGQYNREGALRIGRELSRHSCFEFFEAPLSDMDLEGYARLRSSIEIPVVMSGIELFSPVMQAHAVNIGACDRLRFDTTLTGGVTAAKKLIAIAEAAGISTEIQSWGFSITQATNLHMMLSTASSTGFEQAVPCEPYRWGSDDYIHIDEQGYACPSDKPGIGIDYIDEVIKSAQVASFTL</sequence>
<comment type="catalytic activity">
    <reaction evidence="1">
        <text>D-glucarate = 5-dehydro-4-deoxy-D-glucarate + H2O</text>
        <dbReference type="Rhea" id="RHEA:14573"/>
        <dbReference type="ChEBI" id="CHEBI:15377"/>
        <dbReference type="ChEBI" id="CHEBI:30612"/>
        <dbReference type="ChEBI" id="CHEBI:42819"/>
        <dbReference type="EC" id="4.2.1.40"/>
    </reaction>
</comment>
<evidence type="ECO:0000259" key="4">
    <source>
        <dbReference type="SMART" id="SM00922"/>
    </source>
</evidence>
<dbReference type="InterPro" id="IPR013342">
    <property type="entry name" value="Mandelate_racemase_C"/>
</dbReference>
<dbReference type="InterPro" id="IPR029065">
    <property type="entry name" value="Enolase_C-like"/>
</dbReference>
<accession>A0ABY5GR46</accession>
<dbReference type="SUPFAM" id="SSF51604">
    <property type="entry name" value="Enolase C-terminal domain-like"/>
    <property type="match status" value="1"/>
</dbReference>
<dbReference type="InterPro" id="IPR013341">
    <property type="entry name" value="Mandelate_racemase_N_dom"/>
</dbReference>
<dbReference type="InterPro" id="IPR034593">
    <property type="entry name" value="DgoD-like"/>
</dbReference>
<dbReference type="SUPFAM" id="SSF54826">
    <property type="entry name" value="Enolase N-terminal domain-like"/>
    <property type="match status" value="1"/>
</dbReference>
<dbReference type="Gene3D" id="3.20.20.120">
    <property type="entry name" value="Enolase-like C-terminal domain"/>
    <property type="match status" value="1"/>
</dbReference>
<comment type="pathway">
    <text evidence="2">Carbohydrate acid metabolism; D-glucarate degradation; 2,5-dioxopentanoate from D-glucarate: step 1/2.</text>
</comment>
<dbReference type="Pfam" id="PF13378">
    <property type="entry name" value="MR_MLE_C"/>
    <property type="match status" value="1"/>
</dbReference>
<dbReference type="InterPro" id="IPR029017">
    <property type="entry name" value="Enolase-like_N"/>
</dbReference>
<organism evidence="5 6">
    <name type="scientific">Amphritea atlantica</name>
    <dbReference type="NCBI Taxonomy" id="355243"/>
    <lineage>
        <taxon>Bacteria</taxon>
        <taxon>Pseudomonadati</taxon>
        <taxon>Pseudomonadota</taxon>
        <taxon>Gammaproteobacteria</taxon>
        <taxon>Oceanospirillales</taxon>
        <taxon>Oceanospirillaceae</taxon>
        <taxon>Amphritea</taxon>
    </lineage>
</organism>
<dbReference type="InterPro" id="IPR036849">
    <property type="entry name" value="Enolase-like_C_sf"/>
</dbReference>
<dbReference type="Gene3D" id="3.30.390.10">
    <property type="entry name" value="Enolase-like, N-terminal domain"/>
    <property type="match status" value="1"/>
</dbReference>
<evidence type="ECO:0000256" key="1">
    <source>
        <dbReference type="ARBA" id="ARBA00001426"/>
    </source>
</evidence>
<reference evidence="5" key="1">
    <citation type="submission" date="2021-04" db="EMBL/GenBank/DDBJ databases">
        <title>Oceanospirillales bacteria with DddD are important DMSP degraders in coastal seawater.</title>
        <authorList>
            <person name="Liu J."/>
        </authorList>
    </citation>
    <scope>NUCLEOTIDE SEQUENCE</scope>
    <source>
        <strain evidence="5">GY6</strain>
    </source>
</reference>
<gene>
    <name evidence="5" type="ORF">KDX31_12870</name>
</gene>
<dbReference type="EMBL" id="CP073344">
    <property type="protein sequence ID" value="UTW02249.1"/>
    <property type="molecule type" value="Genomic_DNA"/>
</dbReference>
<dbReference type="Pfam" id="PF02746">
    <property type="entry name" value="MR_MLE_N"/>
    <property type="match status" value="1"/>
</dbReference>
<dbReference type="Proteomes" id="UP001059950">
    <property type="component" value="Chromosome"/>
</dbReference>
<keyword evidence="6" id="KW-1185">Reference proteome</keyword>